<organism evidence="3 4">
    <name type="scientific">Planosporangium mesophilum</name>
    <dbReference type="NCBI Taxonomy" id="689768"/>
    <lineage>
        <taxon>Bacteria</taxon>
        <taxon>Bacillati</taxon>
        <taxon>Actinomycetota</taxon>
        <taxon>Actinomycetes</taxon>
        <taxon>Micromonosporales</taxon>
        <taxon>Micromonosporaceae</taxon>
        <taxon>Planosporangium</taxon>
    </lineage>
</organism>
<dbReference type="RefSeq" id="WP_168115181.1">
    <property type="nucleotide sequence ID" value="NZ_BOON01000073.1"/>
</dbReference>
<name>A0A8J3TFP9_9ACTN</name>
<feature type="compositionally biased region" description="Pro residues" evidence="1">
    <location>
        <begin position="1"/>
        <end position="29"/>
    </location>
</feature>
<keyword evidence="2" id="KW-0472">Membrane</keyword>
<accession>A0A8J3TFP9</accession>
<reference evidence="3" key="1">
    <citation type="submission" date="2021-01" db="EMBL/GenBank/DDBJ databases">
        <title>Whole genome shotgun sequence of Planosporangium mesophilum NBRC 109066.</title>
        <authorList>
            <person name="Komaki H."/>
            <person name="Tamura T."/>
        </authorList>
    </citation>
    <scope>NUCLEOTIDE SEQUENCE</scope>
    <source>
        <strain evidence="3">NBRC 109066</strain>
    </source>
</reference>
<feature type="transmembrane region" description="Helical" evidence="2">
    <location>
        <begin position="203"/>
        <end position="219"/>
    </location>
</feature>
<dbReference type="Proteomes" id="UP000599074">
    <property type="component" value="Unassembled WGS sequence"/>
</dbReference>
<keyword evidence="2" id="KW-1133">Transmembrane helix</keyword>
<evidence type="ECO:0000256" key="2">
    <source>
        <dbReference type="SAM" id="Phobius"/>
    </source>
</evidence>
<keyword evidence="4" id="KW-1185">Reference proteome</keyword>
<evidence type="ECO:0000313" key="4">
    <source>
        <dbReference type="Proteomes" id="UP000599074"/>
    </source>
</evidence>
<keyword evidence="2" id="KW-0812">Transmembrane</keyword>
<feature type="transmembrane region" description="Helical" evidence="2">
    <location>
        <begin position="283"/>
        <end position="305"/>
    </location>
</feature>
<feature type="region of interest" description="Disordered" evidence="1">
    <location>
        <begin position="1"/>
        <end position="48"/>
    </location>
</feature>
<feature type="transmembrane region" description="Helical" evidence="2">
    <location>
        <begin position="240"/>
        <end position="263"/>
    </location>
</feature>
<dbReference type="EMBL" id="BOON01000073">
    <property type="protein sequence ID" value="GII26305.1"/>
    <property type="molecule type" value="Genomic_DNA"/>
</dbReference>
<dbReference type="AlphaFoldDB" id="A0A8J3TFP9"/>
<feature type="transmembrane region" description="Helical" evidence="2">
    <location>
        <begin position="130"/>
        <end position="157"/>
    </location>
</feature>
<sequence length="330" mass="33764">MSEPPPPPESPAPPPGPVPPSGYEPPPGHQAPSGYQVPPAGHYGPPPISFADPSDPLISPDYAGWWQRNIWLVRAYWRPLLMLQLIAAAVALVVEVPTAVAQALGSRHLDSGSQLSPEQATQAFGSALPWMILGAVGAIIAALAAVAVQLAGMRLLVVAVTGGRPAVGDALRGALRRVFPLIGWGLLAGLILIAGVFACIVPAFYFAAVFLVLPAVVLFERGGVIARCFKLFHADAGAALARVATIVGLGIAASLVAVVFGAILNAVGAASPGVTGPLVATTVISTLFGIVVNAALGVVTAPLTLTTYADERARREPLHTGVLAQELANA</sequence>
<evidence type="ECO:0008006" key="5">
    <source>
        <dbReference type="Google" id="ProtNLM"/>
    </source>
</evidence>
<comment type="caution">
    <text evidence="3">The sequence shown here is derived from an EMBL/GenBank/DDBJ whole genome shotgun (WGS) entry which is preliminary data.</text>
</comment>
<evidence type="ECO:0000256" key="1">
    <source>
        <dbReference type="SAM" id="MobiDB-lite"/>
    </source>
</evidence>
<protein>
    <recommendedName>
        <fullName evidence="5">Glycerophosphoryl diester phosphodiesterase membrane domain-containing protein</fullName>
    </recommendedName>
</protein>
<feature type="transmembrane region" description="Helical" evidence="2">
    <location>
        <begin position="178"/>
        <end position="197"/>
    </location>
</feature>
<proteinExistence type="predicted"/>
<gene>
    <name evidence="3" type="ORF">Pme01_59020</name>
</gene>
<evidence type="ECO:0000313" key="3">
    <source>
        <dbReference type="EMBL" id="GII26305.1"/>
    </source>
</evidence>